<feature type="transmembrane region" description="Helical" evidence="6">
    <location>
        <begin position="302"/>
        <end position="320"/>
    </location>
</feature>
<evidence type="ECO:0000313" key="9">
    <source>
        <dbReference type="Proteomes" id="UP001190700"/>
    </source>
</evidence>
<feature type="domain" description="Ion transport" evidence="7">
    <location>
        <begin position="136"/>
        <end position="363"/>
    </location>
</feature>
<evidence type="ECO:0000256" key="2">
    <source>
        <dbReference type="ARBA" id="ARBA00022692"/>
    </source>
</evidence>
<accession>A0AAE0F3X9</accession>
<dbReference type="Pfam" id="PF00520">
    <property type="entry name" value="Ion_trans"/>
    <property type="match status" value="1"/>
</dbReference>
<dbReference type="Proteomes" id="UP001190700">
    <property type="component" value="Unassembled WGS sequence"/>
</dbReference>
<dbReference type="Gene3D" id="1.20.120.350">
    <property type="entry name" value="Voltage-gated potassium channels. Chain C"/>
    <property type="match status" value="1"/>
</dbReference>
<feature type="transmembrane region" description="Helical" evidence="6">
    <location>
        <begin position="6"/>
        <end position="26"/>
    </location>
</feature>
<evidence type="ECO:0000256" key="5">
    <source>
        <dbReference type="SAM" id="MobiDB-lite"/>
    </source>
</evidence>
<organism evidence="8 9">
    <name type="scientific">Cymbomonas tetramitiformis</name>
    <dbReference type="NCBI Taxonomy" id="36881"/>
    <lineage>
        <taxon>Eukaryota</taxon>
        <taxon>Viridiplantae</taxon>
        <taxon>Chlorophyta</taxon>
        <taxon>Pyramimonadophyceae</taxon>
        <taxon>Pyramimonadales</taxon>
        <taxon>Pyramimonadaceae</taxon>
        <taxon>Cymbomonas</taxon>
    </lineage>
</organism>
<dbReference type="GO" id="GO:0005248">
    <property type="term" value="F:voltage-gated sodium channel activity"/>
    <property type="evidence" value="ECO:0007669"/>
    <property type="project" value="TreeGrafter"/>
</dbReference>
<dbReference type="SUPFAM" id="SSF81324">
    <property type="entry name" value="Voltage-gated potassium channels"/>
    <property type="match status" value="1"/>
</dbReference>
<gene>
    <name evidence="8" type="ORF">CYMTET_39443</name>
</gene>
<dbReference type="AlphaFoldDB" id="A0AAE0F3X9"/>
<dbReference type="PANTHER" id="PTHR10037:SF62">
    <property type="entry name" value="SODIUM CHANNEL PROTEIN 60E"/>
    <property type="match status" value="1"/>
</dbReference>
<feature type="region of interest" description="Disordered" evidence="5">
    <location>
        <begin position="74"/>
        <end position="110"/>
    </location>
</feature>
<comment type="caution">
    <text evidence="8">The sequence shown here is derived from an EMBL/GenBank/DDBJ whole genome shotgun (WGS) entry which is preliminary data.</text>
</comment>
<reference evidence="8 9" key="1">
    <citation type="journal article" date="2015" name="Genome Biol. Evol.">
        <title>Comparative Genomics of a Bacterivorous Green Alga Reveals Evolutionary Causalities and Consequences of Phago-Mixotrophic Mode of Nutrition.</title>
        <authorList>
            <person name="Burns J.A."/>
            <person name="Paasch A."/>
            <person name="Narechania A."/>
            <person name="Kim E."/>
        </authorList>
    </citation>
    <scope>NUCLEOTIDE SEQUENCE [LARGE SCALE GENOMIC DNA]</scope>
    <source>
        <strain evidence="8 9">PLY_AMNH</strain>
    </source>
</reference>
<keyword evidence="4 6" id="KW-0472">Membrane</keyword>
<feature type="transmembrane region" description="Helical" evidence="6">
    <location>
        <begin position="270"/>
        <end position="290"/>
    </location>
</feature>
<evidence type="ECO:0000256" key="6">
    <source>
        <dbReference type="SAM" id="Phobius"/>
    </source>
</evidence>
<dbReference type="GO" id="GO:0001518">
    <property type="term" value="C:voltage-gated sodium channel complex"/>
    <property type="evidence" value="ECO:0007669"/>
    <property type="project" value="TreeGrafter"/>
</dbReference>
<evidence type="ECO:0000259" key="7">
    <source>
        <dbReference type="Pfam" id="PF00520"/>
    </source>
</evidence>
<feature type="compositionally biased region" description="Polar residues" evidence="5">
    <location>
        <begin position="83"/>
        <end position="102"/>
    </location>
</feature>
<dbReference type="Gene3D" id="1.10.287.70">
    <property type="match status" value="1"/>
</dbReference>
<evidence type="ECO:0000256" key="3">
    <source>
        <dbReference type="ARBA" id="ARBA00022989"/>
    </source>
</evidence>
<evidence type="ECO:0000313" key="8">
    <source>
        <dbReference type="EMBL" id="KAK3251211.1"/>
    </source>
</evidence>
<sequence>MEDANGSAVCTLFVLSIIILGSYFALQLVTGLLTAKYTVTSTKAAALARSTEMQTKATQLLQQETQKERRWFFFPKRDPQPTADPQTPSTGSKGSHTLNQSPPGVGTVAGSRANSPVWRCLASLQAFIINVVNNCWFERGVILLSIANAMLMGAEQREMTKLQFEILEYTNLFFCAAFSLEMVLLHAAHGARAYWEDPWTATDGVVSLLGTFEVVCTLLPVGAPEGINFTVLRLLRIVRVFRSAKVLRRVPGLLELLESIPQCFLALKDYSVLLLLFLVMFAVLGVHLFGEYDMGRRNFNSFPEALLTLFIMLTGSNWYLVLWSSMAAAPEVWPGMIFCITWMVLAYILLSTVFLAILIENVSLGGDAKSPKEDAEHQHGGLHQMLKEKAPPRSKNEGMNALISKQVTPEVQNEVLRIRQWLDLHEVRLPASARVHFNTMARVHVCALEAWY</sequence>
<feature type="transmembrane region" description="Helical" evidence="6">
    <location>
        <begin position="332"/>
        <end position="359"/>
    </location>
</feature>
<keyword evidence="3 6" id="KW-1133">Transmembrane helix</keyword>
<dbReference type="EMBL" id="LGRX02026186">
    <property type="protein sequence ID" value="KAK3251211.1"/>
    <property type="molecule type" value="Genomic_DNA"/>
</dbReference>
<evidence type="ECO:0000256" key="4">
    <source>
        <dbReference type="ARBA" id="ARBA00023136"/>
    </source>
</evidence>
<feature type="region of interest" description="Disordered" evidence="5">
    <location>
        <begin position="369"/>
        <end position="394"/>
    </location>
</feature>
<dbReference type="InterPro" id="IPR005821">
    <property type="entry name" value="Ion_trans_dom"/>
</dbReference>
<keyword evidence="9" id="KW-1185">Reference proteome</keyword>
<protein>
    <recommendedName>
        <fullName evidence="7">Ion transport domain-containing protein</fullName>
    </recommendedName>
</protein>
<evidence type="ECO:0000256" key="1">
    <source>
        <dbReference type="ARBA" id="ARBA00004141"/>
    </source>
</evidence>
<keyword evidence="2 6" id="KW-0812">Transmembrane</keyword>
<proteinExistence type="predicted"/>
<dbReference type="InterPro" id="IPR043203">
    <property type="entry name" value="VGCC_Ca_Na"/>
</dbReference>
<comment type="subcellular location">
    <subcellularLocation>
        <location evidence="1">Membrane</location>
        <topology evidence="1">Multi-pass membrane protein</topology>
    </subcellularLocation>
</comment>
<dbReference type="InterPro" id="IPR027359">
    <property type="entry name" value="Volt_channel_dom_sf"/>
</dbReference>
<name>A0AAE0F3X9_9CHLO</name>
<dbReference type="PANTHER" id="PTHR10037">
    <property type="entry name" value="VOLTAGE-GATED CATION CHANNEL CALCIUM AND SODIUM"/>
    <property type="match status" value="1"/>
</dbReference>